<dbReference type="FunFam" id="3.40.309.10:FF:000012">
    <property type="entry name" value="Betaine aldehyde dehydrogenase"/>
    <property type="match status" value="1"/>
</dbReference>
<evidence type="ECO:0000313" key="5">
    <source>
        <dbReference type="Proteomes" id="UP000552644"/>
    </source>
</evidence>
<evidence type="ECO:0000313" key="4">
    <source>
        <dbReference type="EMBL" id="MBB4919310.1"/>
    </source>
</evidence>
<evidence type="ECO:0000259" key="3">
    <source>
        <dbReference type="Pfam" id="PF00171"/>
    </source>
</evidence>
<proteinExistence type="inferred from homology"/>
<dbReference type="InterPro" id="IPR015590">
    <property type="entry name" value="Aldehyde_DH_dom"/>
</dbReference>
<keyword evidence="5" id="KW-1185">Reference proteome</keyword>
<evidence type="ECO:0000256" key="2">
    <source>
        <dbReference type="ARBA" id="ARBA00023002"/>
    </source>
</evidence>
<dbReference type="Pfam" id="PF00171">
    <property type="entry name" value="Aldedh"/>
    <property type="match status" value="1"/>
</dbReference>
<evidence type="ECO:0000256" key="1">
    <source>
        <dbReference type="ARBA" id="ARBA00009986"/>
    </source>
</evidence>
<comment type="caution">
    <text evidence="4">The sequence shown here is derived from an EMBL/GenBank/DDBJ whole genome shotgun (WGS) entry which is preliminary data.</text>
</comment>
<dbReference type="InterPro" id="IPR016160">
    <property type="entry name" value="Ald_DH_CS_CYS"/>
</dbReference>
<dbReference type="AlphaFoldDB" id="A0A7W7QT48"/>
<accession>A0A7W7QT48</accession>
<organism evidence="4 5">
    <name type="scientific">Streptosporangium saharense</name>
    <dbReference type="NCBI Taxonomy" id="1706840"/>
    <lineage>
        <taxon>Bacteria</taxon>
        <taxon>Bacillati</taxon>
        <taxon>Actinomycetota</taxon>
        <taxon>Actinomycetes</taxon>
        <taxon>Streptosporangiales</taxon>
        <taxon>Streptosporangiaceae</taxon>
        <taxon>Streptosporangium</taxon>
    </lineage>
</organism>
<keyword evidence="2" id="KW-0560">Oxidoreductase</keyword>
<dbReference type="InterPro" id="IPR016163">
    <property type="entry name" value="Ald_DH_C"/>
</dbReference>
<dbReference type="RefSeq" id="WP_184721413.1">
    <property type="nucleotide sequence ID" value="NZ_JACHJP010000009.1"/>
</dbReference>
<dbReference type="Proteomes" id="UP000552644">
    <property type="component" value="Unassembled WGS sequence"/>
</dbReference>
<comment type="similarity">
    <text evidence="1">Belongs to the aldehyde dehydrogenase family.</text>
</comment>
<dbReference type="InterPro" id="IPR016162">
    <property type="entry name" value="Ald_DH_N"/>
</dbReference>
<dbReference type="PANTHER" id="PTHR11699">
    <property type="entry name" value="ALDEHYDE DEHYDROGENASE-RELATED"/>
    <property type="match status" value="1"/>
</dbReference>
<feature type="domain" description="Aldehyde dehydrogenase" evidence="3">
    <location>
        <begin position="8"/>
        <end position="461"/>
    </location>
</feature>
<dbReference type="EMBL" id="JACHJP010000009">
    <property type="protein sequence ID" value="MBB4919310.1"/>
    <property type="molecule type" value="Genomic_DNA"/>
</dbReference>
<name>A0A7W7QT48_9ACTN</name>
<sequence>MELYQHRWTGESDLDPFVVNDPADGSEITRVRPHSAEEIDAAVTRVAGGQAIWASRPPAERARALHAVADTLRAHAEEIARLETRENGKPLDQARGDVFACIGLFDFFAAAIVAEHGHARHTPFSLDTTELVPYGVVGAIIPFNWPPIHTAGKLAPALAAGNAVVLKPGEQAPLTPTRICELVAETLPDDVVSVVHGGIEQGQFLVTHPGIGKITFTGSPGAGREVARAAAVNHTPALMELGGKNCLIVCEDADLPSAAAWAVEGAFFNQGEACTAASRILVQESVHDAFMALLNEATGRLTVGAGTRPGTHVGPMVTAAQRDRVLEYIEIGTSEGATVSARACLPADPELAGGYYVAPTVFDGVTRDMRVAREEIFGPVTAVLTFTDDAEAVEIANDTDYGLIAGVFSGDVSRAMAICGGLRVGMTLVNNYNRALTGNPFGGVKASGHGREHTLETLREYGYARLLRVPNGKVPVPRWQTIEGLVP</sequence>
<dbReference type="Gene3D" id="3.40.309.10">
    <property type="entry name" value="Aldehyde Dehydrogenase, Chain A, domain 2"/>
    <property type="match status" value="1"/>
</dbReference>
<dbReference type="InterPro" id="IPR016161">
    <property type="entry name" value="Ald_DH/histidinol_DH"/>
</dbReference>
<protein>
    <submittedName>
        <fullName evidence="4">Acyl-CoA reductase-like NAD-dependent aldehyde dehydrogenase</fullName>
    </submittedName>
</protein>
<dbReference type="Gene3D" id="3.40.605.10">
    <property type="entry name" value="Aldehyde Dehydrogenase, Chain A, domain 1"/>
    <property type="match status" value="1"/>
</dbReference>
<dbReference type="FunFam" id="3.40.605.10:FF:000007">
    <property type="entry name" value="NAD/NADP-dependent betaine aldehyde dehydrogenase"/>
    <property type="match status" value="1"/>
</dbReference>
<gene>
    <name evidence="4" type="ORF">FHS44_006452</name>
</gene>
<dbReference type="PROSITE" id="PS00070">
    <property type="entry name" value="ALDEHYDE_DEHYDR_CYS"/>
    <property type="match status" value="1"/>
</dbReference>
<dbReference type="GO" id="GO:0016620">
    <property type="term" value="F:oxidoreductase activity, acting on the aldehyde or oxo group of donors, NAD or NADP as acceptor"/>
    <property type="evidence" value="ECO:0007669"/>
    <property type="project" value="InterPro"/>
</dbReference>
<dbReference type="SUPFAM" id="SSF53720">
    <property type="entry name" value="ALDH-like"/>
    <property type="match status" value="1"/>
</dbReference>
<reference evidence="4 5" key="1">
    <citation type="submission" date="2020-08" db="EMBL/GenBank/DDBJ databases">
        <title>Genomic Encyclopedia of Type Strains, Phase III (KMG-III): the genomes of soil and plant-associated and newly described type strains.</title>
        <authorList>
            <person name="Whitman W."/>
        </authorList>
    </citation>
    <scope>NUCLEOTIDE SEQUENCE [LARGE SCALE GENOMIC DNA]</scope>
    <source>
        <strain evidence="4 5">CECT 8840</strain>
    </source>
</reference>
<dbReference type="CDD" id="cd07078">
    <property type="entry name" value="ALDH"/>
    <property type="match status" value="1"/>
</dbReference>